<evidence type="ECO:0000313" key="2">
    <source>
        <dbReference type="EMBL" id="NDV90431.1"/>
    </source>
</evidence>
<dbReference type="Gene3D" id="3.40.50.450">
    <property type="match status" value="1"/>
</dbReference>
<feature type="transmembrane region" description="Helical" evidence="1">
    <location>
        <begin position="365"/>
        <end position="386"/>
    </location>
</feature>
<keyword evidence="3" id="KW-1185">Reference proteome</keyword>
<accession>A0A7X5LJB8</accession>
<evidence type="ECO:0000313" key="3">
    <source>
        <dbReference type="Proteomes" id="UP000470213"/>
    </source>
</evidence>
<feature type="transmembrane region" description="Helical" evidence="1">
    <location>
        <begin position="505"/>
        <end position="529"/>
    </location>
</feature>
<keyword evidence="1" id="KW-1133">Transmembrane helix</keyword>
<name>A0A7X5LJB8_9ALTE</name>
<protein>
    <recommendedName>
        <fullName evidence="4">DUF4231 domain-containing protein</fullName>
    </recommendedName>
</protein>
<feature type="transmembrane region" description="Helical" evidence="1">
    <location>
        <begin position="341"/>
        <end position="359"/>
    </location>
</feature>
<evidence type="ECO:0008006" key="4">
    <source>
        <dbReference type="Google" id="ProtNLM"/>
    </source>
</evidence>
<evidence type="ECO:0000256" key="1">
    <source>
        <dbReference type="SAM" id="Phobius"/>
    </source>
</evidence>
<dbReference type="EMBL" id="JAAAWN010000004">
    <property type="protein sequence ID" value="NDV90431.1"/>
    <property type="molecule type" value="Genomic_DNA"/>
</dbReference>
<sequence length="661" mass="73996">MTNKVALLIGVTGHRDAVLPCANAKKDTAEKAPTEGKESTRLLLDALKGALQGWRKLVGKETPIWLLTGMAAGPDLLAIQAVESLMESEDDWNTDNTDVIPVMPMPRTHFIKDFADGDEHSRVSFEYYYNKYQENVIDVIPAMSKEDLAFAYQDTQYGRLRNQLYLNQGAFLSRYSNVLIALWDGKDSNSVGGTADVVKMKLGLSRPDYNAVHPSLQMVSRFDGQNGGLVQQIPVKRKSSGKGEDITRTLRTIDQAPFSNMASLYVCRDCEQSQHSVLTHSLTKEMTTLIEQLNAFNLATPPASTDHSEDHSFASGLGKISGVFLQADNEALRIQKTYRRLLILFMLFAIVAFTAYELVATVLNTLTGVGVLTLLLSSVAATFMLIKWSRKAQHKRLYQLNRMVAESLRLRCYLNLAGVPPSVKPMMPRRYRPLFPIVSQAVKLGELVLWQNKVTLNIARAKDEWISEQIKYLNNKLGTDAGNIQKGLAWLHAHPKLALATFNKWSLAFFVVAFAIGLATLATQTWLLWPHISDINGGLINPEMAKHWLLNGCEATNNASATPSNFALVWWCNTDMYVMFIIQLLVMFGGVIALWVELANYRASTAGFEGMKFLYEKAQALLNEPISKEELQSLLNELAREAMQEHVEWNLSEEESDIARR</sequence>
<comment type="caution">
    <text evidence="2">The sequence shown here is derived from an EMBL/GenBank/DDBJ whole genome shotgun (WGS) entry which is preliminary data.</text>
</comment>
<reference evidence="2 3" key="1">
    <citation type="submission" date="2020-01" db="EMBL/GenBank/DDBJ databases">
        <authorList>
            <person name="Chen J."/>
            <person name="Zhu S."/>
            <person name="Yang J."/>
        </authorList>
    </citation>
    <scope>NUCLEOTIDE SEQUENCE [LARGE SCALE GENOMIC DNA]</scope>
    <source>
        <strain evidence="2 3">345S023</strain>
    </source>
</reference>
<feature type="transmembrane region" description="Helical" evidence="1">
    <location>
        <begin position="576"/>
        <end position="596"/>
    </location>
</feature>
<proteinExistence type="predicted"/>
<dbReference type="AlphaFoldDB" id="A0A7X5LJB8"/>
<dbReference type="RefSeq" id="WP_163084022.1">
    <property type="nucleotide sequence ID" value="NZ_JAAAWN010000004.1"/>
</dbReference>
<gene>
    <name evidence="2" type="ORF">GTH32_04370</name>
</gene>
<keyword evidence="1" id="KW-0472">Membrane</keyword>
<dbReference type="Proteomes" id="UP000470213">
    <property type="component" value="Unassembled WGS sequence"/>
</dbReference>
<keyword evidence="1" id="KW-0812">Transmembrane</keyword>
<organism evidence="2 3">
    <name type="scientific">Alteromonas profundi</name>
    <dbReference type="NCBI Taxonomy" id="2696062"/>
    <lineage>
        <taxon>Bacteria</taxon>
        <taxon>Pseudomonadati</taxon>
        <taxon>Pseudomonadota</taxon>
        <taxon>Gammaproteobacteria</taxon>
        <taxon>Alteromonadales</taxon>
        <taxon>Alteromonadaceae</taxon>
        <taxon>Alteromonas/Salinimonas group</taxon>
        <taxon>Alteromonas</taxon>
    </lineage>
</organism>